<dbReference type="EMBL" id="ML178815">
    <property type="protein sequence ID" value="TFL06516.1"/>
    <property type="molecule type" value="Genomic_DNA"/>
</dbReference>
<keyword evidence="2" id="KW-1185">Reference proteome</keyword>
<sequence>MRSIYPWERRSDAPEPRKLLVSWRLDRLCFPDPGLDVCVEIFMGVIHRAVHERHQGGEGLDSSHLRNLHSRDIRRFDLLHEISIAHFRAHPRLHIYPAPVVRRYQPSRESGGPLHRSEDRQVLLHDDFGWVVWVRSAVVDILPRCNHALVIV</sequence>
<evidence type="ECO:0000313" key="2">
    <source>
        <dbReference type="Proteomes" id="UP000305067"/>
    </source>
</evidence>
<evidence type="ECO:0000313" key="1">
    <source>
        <dbReference type="EMBL" id="TFL06516.1"/>
    </source>
</evidence>
<organism evidence="1 2">
    <name type="scientific">Pterulicium gracile</name>
    <dbReference type="NCBI Taxonomy" id="1884261"/>
    <lineage>
        <taxon>Eukaryota</taxon>
        <taxon>Fungi</taxon>
        <taxon>Dikarya</taxon>
        <taxon>Basidiomycota</taxon>
        <taxon>Agaricomycotina</taxon>
        <taxon>Agaricomycetes</taxon>
        <taxon>Agaricomycetidae</taxon>
        <taxon>Agaricales</taxon>
        <taxon>Pleurotineae</taxon>
        <taxon>Pterulaceae</taxon>
        <taxon>Pterulicium</taxon>
    </lineage>
</organism>
<name>A0A5C3QWY8_9AGAR</name>
<reference evidence="1 2" key="1">
    <citation type="journal article" date="2019" name="Nat. Ecol. Evol.">
        <title>Megaphylogeny resolves global patterns of mushroom evolution.</title>
        <authorList>
            <person name="Varga T."/>
            <person name="Krizsan K."/>
            <person name="Foldi C."/>
            <person name="Dima B."/>
            <person name="Sanchez-Garcia M."/>
            <person name="Sanchez-Ramirez S."/>
            <person name="Szollosi G.J."/>
            <person name="Szarkandi J.G."/>
            <person name="Papp V."/>
            <person name="Albert L."/>
            <person name="Andreopoulos W."/>
            <person name="Angelini C."/>
            <person name="Antonin V."/>
            <person name="Barry K.W."/>
            <person name="Bougher N.L."/>
            <person name="Buchanan P."/>
            <person name="Buyck B."/>
            <person name="Bense V."/>
            <person name="Catcheside P."/>
            <person name="Chovatia M."/>
            <person name="Cooper J."/>
            <person name="Damon W."/>
            <person name="Desjardin D."/>
            <person name="Finy P."/>
            <person name="Geml J."/>
            <person name="Haridas S."/>
            <person name="Hughes K."/>
            <person name="Justo A."/>
            <person name="Karasinski D."/>
            <person name="Kautmanova I."/>
            <person name="Kiss B."/>
            <person name="Kocsube S."/>
            <person name="Kotiranta H."/>
            <person name="LaButti K.M."/>
            <person name="Lechner B.E."/>
            <person name="Liimatainen K."/>
            <person name="Lipzen A."/>
            <person name="Lukacs Z."/>
            <person name="Mihaltcheva S."/>
            <person name="Morgado L.N."/>
            <person name="Niskanen T."/>
            <person name="Noordeloos M.E."/>
            <person name="Ohm R.A."/>
            <person name="Ortiz-Santana B."/>
            <person name="Ovrebo C."/>
            <person name="Racz N."/>
            <person name="Riley R."/>
            <person name="Savchenko A."/>
            <person name="Shiryaev A."/>
            <person name="Soop K."/>
            <person name="Spirin V."/>
            <person name="Szebenyi C."/>
            <person name="Tomsovsky M."/>
            <person name="Tulloss R.E."/>
            <person name="Uehling J."/>
            <person name="Grigoriev I.V."/>
            <person name="Vagvolgyi C."/>
            <person name="Papp T."/>
            <person name="Martin F.M."/>
            <person name="Miettinen O."/>
            <person name="Hibbett D.S."/>
            <person name="Nagy L.G."/>
        </authorList>
    </citation>
    <scope>NUCLEOTIDE SEQUENCE [LARGE SCALE GENOMIC DNA]</scope>
    <source>
        <strain evidence="1 2">CBS 309.79</strain>
    </source>
</reference>
<protein>
    <submittedName>
        <fullName evidence="1">Uncharacterized protein</fullName>
    </submittedName>
</protein>
<proteinExistence type="predicted"/>
<gene>
    <name evidence="1" type="ORF">BDV98DRAFT_559545</name>
</gene>
<dbReference type="AlphaFoldDB" id="A0A5C3QWY8"/>
<dbReference type="Proteomes" id="UP000305067">
    <property type="component" value="Unassembled WGS sequence"/>
</dbReference>
<accession>A0A5C3QWY8</accession>